<accession>A0A9P7ZD94</accession>
<proteinExistence type="predicted"/>
<evidence type="ECO:0000259" key="2">
    <source>
        <dbReference type="Pfam" id="PF13193"/>
    </source>
</evidence>
<dbReference type="RefSeq" id="XP_046113863.1">
    <property type="nucleotide sequence ID" value="XM_046261739.1"/>
</dbReference>
<comment type="caution">
    <text evidence="3">The sequence shown here is derived from an EMBL/GenBank/DDBJ whole genome shotgun (WGS) entry which is preliminary data.</text>
</comment>
<feature type="domain" description="AMP-dependent synthetase/ligase" evidence="1">
    <location>
        <begin position="30"/>
        <end position="413"/>
    </location>
</feature>
<dbReference type="InterPro" id="IPR000873">
    <property type="entry name" value="AMP-dep_synth/lig_dom"/>
</dbReference>
<dbReference type="AlphaFoldDB" id="A0A9P7ZD94"/>
<dbReference type="PANTHER" id="PTHR24096">
    <property type="entry name" value="LONG-CHAIN-FATTY-ACID--COA LIGASE"/>
    <property type="match status" value="1"/>
</dbReference>
<keyword evidence="4" id="KW-1185">Reference proteome</keyword>
<dbReference type="SUPFAM" id="SSF56801">
    <property type="entry name" value="Acetyl-CoA synthetase-like"/>
    <property type="match status" value="1"/>
</dbReference>
<gene>
    <name evidence="3" type="ORF">F5Z01DRAFT_630616</name>
</gene>
<organism evidence="3 4">
    <name type="scientific">Emericellopsis atlantica</name>
    <dbReference type="NCBI Taxonomy" id="2614577"/>
    <lineage>
        <taxon>Eukaryota</taxon>
        <taxon>Fungi</taxon>
        <taxon>Dikarya</taxon>
        <taxon>Ascomycota</taxon>
        <taxon>Pezizomycotina</taxon>
        <taxon>Sordariomycetes</taxon>
        <taxon>Hypocreomycetidae</taxon>
        <taxon>Hypocreales</taxon>
        <taxon>Bionectriaceae</taxon>
        <taxon>Emericellopsis</taxon>
    </lineage>
</organism>
<evidence type="ECO:0000313" key="3">
    <source>
        <dbReference type="EMBL" id="KAG9249939.1"/>
    </source>
</evidence>
<dbReference type="OrthoDB" id="6509636at2759"/>
<reference evidence="3" key="1">
    <citation type="journal article" date="2021" name="IMA Fungus">
        <title>Genomic characterization of three marine fungi, including Emericellopsis atlantica sp. nov. with signatures of a generalist lifestyle and marine biomass degradation.</title>
        <authorList>
            <person name="Hagestad O.C."/>
            <person name="Hou L."/>
            <person name="Andersen J.H."/>
            <person name="Hansen E.H."/>
            <person name="Altermark B."/>
            <person name="Li C."/>
            <person name="Kuhnert E."/>
            <person name="Cox R.J."/>
            <person name="Crous P.W."/>
            <person name="Spatafora J.W."/>
            <person name="Lail K."/>
            <person name="Amirebrahimi M."/>
            <person name="Lipzen A."/>
            <person name="Pangilinan J."/>
            <person name="Andreopoulos W."/>
            <person name="Hayes R.D."/>
            <person name="Ng V."/>
            <person name="Grigoriev I.V."/>
            <person name="Jackson S.A."/>
            <person name="Sutton T.D.S."/>
            <person name="Dobson A.D.W."/>
            <person name="Rama T."/>
        </authorList>
    </citation>
    <scope>NUCLEOTIDE SEQUENCE</scope>
    <source>
        <strain evidence="3">TS7</strain>
    </source>
</reference>
<dbReference type="EMBL" id="MU251287">
    <property type="protein sequence ID" value="KAG9249939.1"/>
    <property type="molecule type" value="Genomic_DNA"/>
</dbReference>
<protein>
    <submittedName>
        <fullName evidence="3">Uncharacterized protein</fullName>
    </submittedName>
</protein>
<dbReference type="Pfam" id="PF13193">
    <property type="entry name" value="AMP-binding_C"/>
    <property type="match status" value="1"/>
</dbReference>
<name>A0A9P7ZD94_9HYPO</name>
<dbReference type="InterPro" id="IPR025110">
    <property type="entry name" value="AMP-bd_C"/>
</dbReference>
<dbReference type="PROSITE" id="PS00455">
    <property type="entry name" value="AMP_BINDING"/>
    <property type="match status" value="1"/>
</dbReference>
<dbReference type="Proteomes" id="UP000887229">
    <property type="component" value="Unassembled WGS sequence"/>
</dbReference>
<dbReference type="Gene3D" id="3.30.300.30">
    <property type="match status" value="1"/>
</dbReference>
<dbReference type="Gene3D" id="3.40.50.12780">
    <property type="entry name" value="N-terminal domain of ligase-like"/>
    <property type="match status" value="1"/>
</dbReference>
<dbReference type="InterPro" id="IPR020845">
    <property type="entry name" value="AMP-binding_CS"/>
</dbReference>
<feature type="domain" description="AMP-binding enzyme C-terminal" evidence="2">
    <location>
        <begin position="471"/>
        <end position="546"/>
    </location>
</feature>
<dbReference type="GO" id="GO:0016405">
    <property type="term" value="F:CoA-ligase activity"/>
    <property type="evidence" value="ECO:0007669"/>
    <property type="project" value="TreeGrafter"/>
</dbReference>
<dbReference type="PANTHER" id="PTHR24096:SF424">
    <property type="entry name" value="ACETYL-COA SYNTHETASE-LIKE PROTEIN-RELATED"/>
    <property type="match status" value="1"/>
</dbReference>
<dbReference type="InterPro" id="IPR045851">
    <property type="entry name" value="AMP-bd_C_sf"/>
</dbReference>
<dbReference type="CDD" id="cd05911">
    <property type="entry name" value="Firefly_Luc_like"/>
    <property type="match status" value="1"/>
</dbReference>
<dbReference type="Pfam" id="PF00501">
    <property type="entry name" value="AMP-binding"/>
    <property type="match status" value="1"/>
</dbReference>
<dbReference type="InterPro" id="IPR042099">
    <property type="entry name" value="ANL_N_sf"/>
</dbReference>
<sequence length="568" mass="61735">MVIESRFSVTVPNCSVQQWLFGSPSGHLPDRKVWIDADHPATRFFTLASARALAKRIAVGLRDAGLQPGDRVLVCAGNNVVFPVLMFGIWMAGGIFTGANPAYTARELAYQLKDSGAKIMLTSEKSWETALRASADVGMALDDLYFFDDTIPDVDHNINTQSRTEHCHWTRLVACPVKGDAFSWHEPEDAASETCCLNYSSGTTGLPKGVEITHYNHIANARASMSMAKHDLQNDHNPSRSSALCILPLYHAFCQGYYVTSFPGQGVPVYIMSSFDLGRMLHHIATLRITKIFVVPAILMGMTRHPLTRKLDLSSLEMVGSGGAPLARGTQKGANAVLFPHRDASLKQGFGMTELTCTALAWDPDSSEKEGVGELMPGCRAKLIDMDSGVEVLEAGVPGELYVSAPTMMKGYWRNGEATAQAISTDNRGARWLKTGDIAIVNKYAPGAIFHIVDRAKDLIKVKGFQVSPAELEALLLERADVTDAAVVGVAVDGEELPKAYVVLAQGCKTSGPDIEAWVAERVAPYKRLKGGVVFLADIPRNPSGKLLRRVLAERAKEEAARDLHSRL</sequence>
<dbReference type="GeneID" id="70292642"/>
<evidence type="ECO:0000259" key="1">
    <source>
        <dbReference type="Pfam" id="PF00501"/>
    </source>
</evidence>
<evidence type="ECO:0000313" key="4">
    <source>
        <dbReference type="Proteomes" id="UP000887229"/>
    </source>
</evidence>